<reference evidence="1" key="1">
    <citation type="submission" date="2021-02" db="EMBL/GenBank/DDBJ databases">
        <authorList>
            <person name="Dougan E. K."/>
            <person name="Rhodes N."/>
            <person name="Thang M."/>
            <person name="Chan C."/>
        </authorList>
    </citation>
    <scope>NUCLEOTIDE SEQUENCE</scope>
</reference>
<dbReference type="OrthoDB" id="10271257at2759"/>
<evidence type="ECO:0000313" key="2">
    <source>
        <dbReference type="Proteomes" id="UP000604046"/>
    </source>
</evidence>
<comment type="caution">
    <text evidence="1">The sequence shown here is derived from an EMBL/GenBank/DDBJ whole genome shotgun (WGS) entry which is preliminary data.</text>
</comment>
<sequence length="124" mass="13307">MAKLADALKEAAALAAADEANFAAGCSGILTKLKRGLAEVKKAPALLEEVPSDIDAWPFLLRVSSEKASFAKQVWETSSILLMSPAWAASFSEQEEKSRLGIHKARHDLRVPQDSVCACLAVEL</sequence>
<name>A0A812NH20_9DINO</name>
<keyword evidence="2" id="KW-1185">Reference proteome</keyword>
<proteinExistence type="predicted"/>
<dbReference type="AlphaFoldDB" id="A0A812NH20"/>
<dbReference type="EMBL" id="CAJNDS010002074">
    <property type="protein sequence ID" value="CAE7306650.1"/>
    <property type="molecule type" value="Genomic_DNA"/>
</dbReference>
<gene>
    <name evidence="1" type="ORF">SNAT2548_LOCUS16115</name>
</gene>
<protein>
    <submittedName>
        <fullName evidence="1">Uncharacterized protein</fullName>
    </submittedName>
</protein>
<evidence type="ECO:0000313" key="1">
    <source>
        <dbReference type="EMBL" id="CAE7306650.1"/>
    </source>
</evidence>
<dbReference type="Proteomes" id="UP000604046">
    <property type="component" value="Unassembled WGS sequence"/>
</dbReference>
<accession>A0A812NH20</accession>
<organism evidence="1 2">
    <name type="scientific">Symbiodinium natans</name>
    <dbReference type="NCBI Taxonomy" id="878477"/>
    <lineage>
        <taxon>Eukaryota</taxon>
        <taxon>Sar</taxon>
        <taxon>Alveolata</taxon>
        <taxon>Dinophyceae</taxon>
        <taxon>Suessiales</taxon>
        <taxon>Symbiodiniaceae</taxon>
        <taxon>Symbiodinium</taxon>
    </lineage>
</organism>